<comment type="subcellular location">
    <subcellularLocation>
        <location evidence="1">Membrane</location>
    </subcellularLocation>
</comment>
<organism evidence="7 8">
    <name type="scientific">Candidatus Seongchinamella marina</name>
    <dbReference type="NCBI Taxonomy" id="2518990"/>
    <lineage>
        <taxon>Bacteria</taxon>
        <taxon>Pseudomonadati</taxon>
        <taxon>Pseudomonadota</taxon>
        <taxon>Gammaproteobacteria</taxon>
        <taxon>Cellvibrionales</taxon>
        <taxon>Halieaceae</taxon>
        <taxon>Seongchinamella</taxon>
    </lineage>
</organism>
<reference evidence="7" key="1">
    <citation type="submission" date="2019-02" db="EMBL/GenBank/DDBJ databases">
        <authorList>
            <person name="Li S.-H."/>
        </authorList>
    </citation>
    <scope>NUCLEOTIDE SEQUENCE</scope>
    <source>
        <strain evidence="7">IMCC8485</strain>
    </source>
</reference>
<keyword evidence="8" id="KW-1185">Reference proteome</keyword>
<accession>A0ABT3SX75</accession>
<evidence type="ECO:0000256" key="1">
    <source>
        <dbReference type="ARBA" id="ARBA00004370"/>
    </source>
</evidence>
<evidence type="ECO:0000313" key="8">
    <source>
        <dbReference type="Proteomes" id="UP001143307"/>
    </source>
</evidence>
<name>A0ABT3SX75_9GAMM</name>
<evidence type="ECO:0000313" key="7">
    <source>
        <dbReference type="EMBL" id="MCX2974602.1"/>
    </source>
</evidence>
<evidence type="ECO:0000256" key="5">
    <source>
        <dbReference type="SAM" id="Phobius"/>
    </source>
</evidence>
<keyword evidence="2 5" id="KW-0812">Transmembrane</keyword>
<evidence type="ECO:0000256" key="4">
    <source>
        <dbReference type="ARBA" id="ARBA00023136"/>
    </source>
</evidence>
<dbReference type="Proteomes" id="UP001143307">
    <property type="component" value="Unassembled WGS sequence"/>
</dbReference>
<keyword evidence="4 5" id="KW-0472">Membrane</keyword>
<evidence type="ECO:0000256" key="3">
    <source>
        <dbReference type="ARBA" id="ARBA00022989"/>
    </source>
</evidence>
<dbReference type="Pfam" id="PF04116">
    <property type="entry name" value="FA_hydroxylase"/>
    <property type="match status" value="1"/>
</dbReference>
<gene>
    <name evidence="7" type="ORF">EYC87_13490</name>
</gene>
<feature type="transmembrane region" description="Helical" evidence="5">
    <location>
        <begin position="143"/>
        <end position="164"/>
    </location>
</feature>
<dbReference type="EMBL" id="SHNP01000004">
    <property type="protein sequence ID" value="MCX2974602.1"/>
    <property type="molecule type" value="Genomic_DNA"/>
</dbReference>
<dbReference type="InterPro" id="IPR006694">
    <property type="entry name" value="Fatty_acid_hydroxylase"/>
</dbReference>
<dbReference type="InterPro" id="IPR050307">
    <property type="entry name" value="Sterol_Desaturase_Related"/>
</dbReference>
<feature type="domain" description="Fatty acid hydroxylase" evidence="6">
    <location>
        <begin position="98"/>
        <end position="236"/>
    </location>
</feature>
<dbReference type="PANTHER" id="PTHR11863">
    <property type="entry name" value="STEROL DESATURASE"/>
    <property type="match status" value="1"/>
</dbReference>
<protein>
    <submittedName>
        <fullName evidence="7">Fatty acid hydroxylase family protein</fullName>
    </submittedName>
</protein>
<sequence length="255" mass="29093">MEMSYHWLAGLVTVIGTIVAIALGQLLVFKIPAIAKARDLNNAQNKEKWRNRAKKYHGRVKISQKLGLGVNLIFYILFMPFLVTLQTQPVAKIALDVLMIMMIYDFFYYLMHRFLFHGQGYLRQVHAVHHQARSRISSIDSHLLHPVELIMGVALFYAVISAIAVVSGQALHVSTIIIATVIYTQLNQINHCRIDLQGYPWKTLNWIAIRHDAHHLDMHKGNFATITLLYDWMFGTLEIHPIEQTAVGQNQATGK</sequence>
<comment type="caution">
    <text evidence="7">The sequence shown here is derived from an EMBL/GenBank/DDBJ whole genome shotgun (WGS) entry which is preliminary data.</text>
</comment>
<evidence type="ECO:0000256" key="2">
    <source>
        <dbReference type="ARBA" id="ARBA00022692"/>
    </source>
</evidence>
<proteinExistence type="predicted"/>
<evidence type="ECO:0000259" key="6">
    <source>
        <dbReference type="Pfam" id="PF04116"/>
    </source>
</evidence>
<keyword evidence="3 5" id="KW-1133">Transmembrane helix</keyword>
<dbReference type="RefSeq" id="WP_279253342.1">
    <property type="nucleotide sequence ID" value="NZ_SHNP01000004.1"/>
</dbReference>
<feature type="transmembrane region" description="Helical" evidence="5">
    <location>
        <begin position="66"/>
        <end position="87"/>
    </location>
</feature>
<feature type="transmembrane region" description="Helical" evidence="5">
    <location>
        <begin position="93"/>
        <end position="111"/>
    </location>
</feature>
<feature type="transmembrane region" description="Helical" evidence="5">
    <location>
        <begin position="6"/>
        <end position="29"/>
    </location>
</feature>